<sequence>MPKYLSRRAFVGAIPAFAALSACSALSRAGATGSGSADQGGSIVLGVSGPRTGASAEYGQYWQEGFDLALEELNAAGGVDGRKVELKWEDSQSDPKQSVPIAQKFVADAAVIAELGDFSSGASMAASATYQQAGLVQFGFTNSNPDFTKGGDHMWSTSLTQEFYQTRAAQWIAGSYQRISVVYLESDWGKNSFDIFKAAAAEAGLEIAYESPIQPDSEDYRPVLIKARDAGPQAVVHLGYGPDGARIVRQLREIGFTGQFFGGQNTPQFLEAAGSAAEGTIIIENFLIGNDSPAVVDFNKRFKDRFGHDPSTFSAYAYDALNVLAEAVRRGGATREGVFKALSDGGRWKTVQFGEFEFSADRRPGDVTLLPVTVKNGAYVPAEAS</sequence>
<dbReference type="PANTHER" id="PTHR30483">
    <property type="entry name" value="LEUCINE-SPECIFIC-BINDING PROTEIN"/>
    <property type="match status" value="1"/>
</dbReference>
<dbReference type="RefSeq" id="WP_061787833.1">
    <property type="nucleotide sequence ID" value="NZ_LR134406.1"/>
</dbReference>
<organism evidence="7 8">
    <name type="scientific">Arachnia propionica</name>
    <dbReference type="NCBI Taxonomy" id="1750"/>
    <lineage>
        <taxon>Bacteria</taxon>
        <taxon>Bacillati</taxon>
        <taxon>Actinomycetota</taxon>
        <taxon>Actinomycetes</taxon>
        <taxon>Propionibacteriales</taxon>
        <taxon>Propionibacteriaceae</taxon>
        <taxon>Arachnia</taxon>
    </lineage>
</organism>
<keyword evidence="4" id="KW-0029">Amino-acid transport</keyword>
<dbReference type="EMBL" id="LR134406">
    <property type="protein sequence ID" value="VEH69514.1"/>
    <property type="molecule type" value="Genomic_DNA"/>
</dbReference>
<feature type="domain" description="Leucine-binding protein" evidence="6">
    <location>
        <begin position="43"/>
        <end position="375"/>
    </location>
</feature>
<evidence type="ECO:0000256" key="4">
    <source>
        <dbReference type="ARBA" id="ARBA00022970"/>
    </source>
</evidence>
<dbReference type="SUPFAM" id="SSF53822">
    <property type="entry name" value="Periplasmic binding protein-like I"/>
    <property type="match status" value="1"/>
</dbReference>
<feature type="signal peptide" evidence="5">
    <location>
        <begin position="1"/>
        <end position="18"/>
    </location>
</feature>
<keyword evidence="8" id="KW-1185">Reference proteome</keyword>
<evidence type="ECO:0000256" key="5">
    <source>
        <dbReference type="SAM" id="SignalP"/>
    </source>
</evidence>
<comment type="similarity">
    <text evidence="1">Belongs to the leucine-binding protein family.</text>
</comment>
<evidence type="ECO:0000313" key="7">
    <source>
        <dbReference type="EMBL" id="VEH69514.1"/>
    </source>
</evidence>
<dbReference type="PRINTS" id="PR00337">
    <property type="entry name" value="LEUILEVALBP"/>
</dbReference>
<dbReference type="PROSITE" id="PS51257">
    <property type="entry name" value="PROKAR_LIPOPROTEIN"/>
    <property type="match status" value="1"/>
</dbReference>
<dbReference type="GO" id="GO:0006865">
    <property type="term" value="P:amino acid transport"/>
    <property type="evidence" value="ECO:0007669"/>
    <property type="project" value="UniProtKB-KW"/>
</dbReference>
<evidence type="ECO:0000256" key="3">
    <source>
        <dbReference type="ARBA" id="ARBA00022729"/>
    </source>
</evidence>
<evidence type="ECO:0000256" key="2">
    <source>
        <dbReference type="ARBA" id="ARBA00022448"/>
    </source>
</evidence>
<dbReference type="Gene3D" id="3.40.50.2300">
    <property type="match status" value="2"/>
</dbReference>
<dbReference type="GeneID" id="64406267"/>
<evidence type="ECO:0000259" key="6">
    <source>
        <dbReference type="Pfam" id="PF13458"/>
    </source>
</evidence>
<dbReference type="Pfam" id="PF13458">
    <property type="entry name" value="Peripla_BP_6"/>
    <property type="match status" value="1"/>
</dbReference>
<dbReference type="InterPro" id="IPR028082">
    <property type="entry name" value="Peripla_BP_I"/>
</dbReference>
<feature type="chain" id="PRO_5019420967" evidence="5">
    <location>
        <begin position="19"/>
        <end position="385"/>
    </location>
</feature>
<dbReference type="InterPro" id="IPR000709">
    <property type="entry name" value="Leu_Ile_Val-bd"/>
</dbReference>
<protein>
    <submittedName>
        <fullName evidence="7">Leucine-, isoleucine-, valine-, threonine-, and alanine-binding protein</fullName>
    </submittedName>
</protein>
<dbReference type="InterPro" id="IPR028081">
    <property type="entry name" value="Leu-bd"/>
</dbReference>
<dbReference type="InterPro" id="IPR006311">
    <property type="entry name" value="TAT_signal"/>
</dbReference>
<dbReference type="InterPro" id="IPR051010">
    <property type="entry name" value="BCAA_transport"/>
</dbReference>
<dbReference type="PANTHER" id="PTHR30483:SF6">
    <property type="entry name" value="PERIPLASMIC BINDING PROTEIN OF ABC TRANSPORTER FOR NATURAL AMINO ACIDS"/>
    <property type="match status" value="1"/>
</dbReference>
<name>A0A448MWL2_9ACTN</name>
<reference evidence="7 8" key="1">
    <citation type="submission" date="2018-12" db="EMBL/GenBank/DDBJ databases">
        <authorList>
            <consortium name="Pathogen Informatics"/>
        </authorList>
    </citation>
    <scope>NUCLEOTIDE SEQUENCE [LARGE SCALE GENOMIC DNA]</scope>
    <source>
        <strain evidence="7 8">NCTC12967</strain>
    </source>
</reference>
<keyword evidence="2" id="KW-0813">Transport</keyword>
<dbReference type="PROSITE" id="PS51318">
    <property type="entry name" value="TAT"/>
    <property type="match status" value="1"/>
</dbReference>
<gene>
    <name evidence="7" type="primary">braC</name>
    <name evidence="7" type="ORF">NCTC12967_00784</name>
</gene>
<dbReference type="CDD" id="cd06349">
    <property type="entry name" value="PBP1_ABC_HAAT-like"/>
    <property type="match status" value="1"/>
</dbReference>
<evidence type="ECO:0000313" key="8">
    <source>
        <dbReference type="Proteomes" id="UP000273044"/>
    </source>
</evidence>
<keyword evidence="3 5" id="KW-0732">Signal</keyword>
<proteinExistence type="inferred from homology"/>
<evidence type="ECO:0000256" key="1">
    <source>
        <dbReference type="ARBA" id="ARBA00010062"/>
    </source>
</evidence>
<dbReference type="Proteomes" id="UP000273044">
    <property type="component" value="Chromosome"/>
</dbReference>
<accession>A0A448MWL2</accession>
<dbReference type="AlphaFoldDB" id="A0A448MWL2"/>